<keyword evidence="1" id="KW-0560">Oxidoreductase</keyword>
<organism evidence="3 4">
    <name type="scientific">Septoria linicola</name>
    <dbReference type="NCBI Taxonomy" id="215465"/>
    <lineage>
        <taxon>Eukaryota</taxon>
        <taxon>Fungi</taxon>
        <taxon>Dikarya</taxon>
        <taxon>Ascomycota</taxon>
        <taxon>Pezizomycotina</taxon>
        <taxon>Dothideomycetes</taxon>
        <taxon>Dothideomycetidae</taxon>
        <taxon>Mycosphaerellales</taxon>
        <taxon>Mycosphaerellaceae</taxon>
        <taxon>Septoria</taxon>
    </lineage>
</organism>
<dbReference type="NCBIfam" id="NF041278">
    <property type="entry name" value="CmcJ_NvfI_EfuI"/>
    <property type="match status" value="1"/>
</dbReference>
<keyword evidence="4" id="KW-1185">Reference proteome</keyword>
<name>A0A9Q9AL96_9PEZI</name>
<dbReference type="Proteomes" id="UP001056384">
    <property type="component" value="Chromosome 3"/>
</dbReference>
<evidence type="ECO:0000256" key="2">
    <source>
        <dbReference type="ARBA" id="ARBA00023604"/>
    </source>
</evidence>
<dbReference type="PANTHER" id="PTHR34598:SF3">
    <property type="entry name" value="OXIDOREDUCTASE AN1597"/>
    <property type="match status" value="1"/>
</dbReference>
<evidence type="ECO:0000313" key="4">
    <source>
        <dbReference type="Proteomes" id="UP001056384"/>
    </source>
</evidence>
<evidence type="ECO:0000313" key="3">
    <source>
        <dbReference type="EMBL" id="USW51379.1"/>
    </source>
</evidence>
<gene>
    <name evidence="3" type="ORF">Slin15195_G046980</name>
</gene>
<accession>A0A9Q9AL96</accession>
<protein>
    <submittedName>
        <fullName evidence="3">Hydroxylase/desaturase AsaB</fullName>
    </submittedName>
</protein>
<proteinExistence type="inferred from homology"/>
<comment type="similarity">
    <text evidence="2">Belongs to the asaB hydroxylase/desaturase family.</text>
</comment>
<dbReference type="PANTHER" id="PTHR34598">
    <property type="entry name" value="BLL6449 PROTEIN"/>
    <property type="match status" value="1"/>
</dbReference>
<sequence length="277" mass="31036">MPATIAPGSVQTELNYAKPVPGDVWVTDFTKPGAEEHFEEFERGRVAYPTTIVNLRSRRHDFSLAESGFEYVDDEINALEDADSEAKIAEILLPATEALVKRVIGATKTIVKAEDDNKRADNKAPALSVHSDFTPAGAEQHLLNVVSDASERERLQSHRVMIINVWRPLKTIRRDPLAVCDWKSVDYKQDWIANRMILSHGWHELGAVKHSAQHQWYHLHEQKPSEPLVFVQYDSKHAAHGGMCVAHSALVDPACADAEPRESMEIKVFAFVPESEA</sequence>
<reference evidence="3" key="1">
    <citation type="submission" date="2022-06" db="EMBL/GenBank/DDBJ databases">
        <title>Complete genome sequences of two strains of the flax pathogen Septoria linicola.</title>
        <authorList>
            <person name="Lapalu N."/>
            <person name="Simon A."/>
            <person name="Demenou B."/>
            <person name="Paumier D."/>
            <person name="Guillot M.-P."/>
            <person name="Gout L."/>
            <person name="Valade R."/>
        </authorList>
    </citation>
    <scope>NUCLEOTIDE SEQUENCE</scope>
    <source>
        <strain evidence="3">SE15195</strain>
    </source>
</reference>
<evidence type="ECO:0000256" key="1">
    <source>
        <dbReference type="ARBA" id="ARBA00023002"/>
    </source>
</evidence>
<dbReference type="InterPro" id="IPR044053">
    <property type="entry name" value="AsaB-like"/>
</dbReference>
<dbReference type="OrthoDB" id="412788at2759"/>
<dbReference type="EMBL" id="CP099420">
    <property type="protein sequence ID" value="USW51379.1"/>
    <property type="molecule type" value="Genomic_DNA"/>
</dbReference>
<dbReference type="GO" id="GO:0016491">
    <property type="term" value="F:oxidoreductase activity"/>
    <property type="evidence" value="ECO:0007669"/>
    <property type="project" value="UniProtKB-KW"/>
</dbReference>
<dbReference type="AlphaFoldDB" id="A0A9Q9AL96"/>